<feature type="domain" description="Glycosyl transferase family 1" evidence="1">
    <location>
        <begin position="221"/>
        <end position="380"/>
    </location>
</feature>
<dbReference type="GO" id="GO:0016757">
    <property type="term" value="F:glycosyltransferase activity"/>
    <property type="evidence" value="ECO:0007669"/>
    <property type="project" value="UniProtKB-KW"/>
</dbReference>
<dbReference type="Proteomes" id="UP001580346">
    <property type="component" value="Unassembled WGS sequence"/>
</dbReference>
<reference evidence="3 4" key="1">
    <citation type="submission" date="2024-09" db="EMBL/GenBank/DDBJ databases">
        <title>Paenibacillus zeirhizospherea sp. nov., isolated from surface of the maize (Zea mays) roots in a horticulture field, Hungary.</title>
        <authorList>
            <person name="Marton D."/>
            <person name="Farkas M."/>
            <person name="Bedics A."/>
            <person name="Toth E."/>
            <person name="Tancsics A."/>
            <person name="Boka K."/>
            <person name="Maroti G."/>
            <person name="Kriszt B."/>
            <person name="Cserhati M."/>
        </authorList>
    </citation>
    <scope>NUCLEOTIDE SEQUENCE [LARGE SCALE GENOMIC DNA]</scope>
    <source>
        <strain evidence="3 4">KCTC 33519</strain>
    </source>
</reference>
<dbReference type="InterPro" id="IPR001296">
    <property type="entry name" value="Glyco_trans_1"/>
</dbReference>
<dbReference type="EC" id="2.4.-.-" evidence="3"/>
<dbReference type="SUPFAM" id="SSF53756">
    <property type="entry name" value="UDP-Glycosyltransferase/glycogen phosphorylase"/>
    <property type="match status" value="1"/>
</dbReference>
<evidence type="ECO:0000313" key="3">
    <source>
        <dbReference type="EMBL" id="MFB5267228.1"/>
    </source>
</evidence>
<comment type="caution">
    <text evidence="3">The sequence shown here is derived from an EMBL/GenBank/DDBJ whole genome shotgun (WGS) entry which is preliminary data.</text>
</comment>
<dbReference type="InterPro" id="IPR050194">
    <property type="entry name" value="Glycosyltransferase_grp1"/>
</dbReference>
<gene>
    <name evidence="3" type="ORF">ACE41H_10580</name>
</gene>
<keyword evidence="3" id="KW-0328">Glycosyltransferase</keyword>
<accession>A0ABV5ASN5</accession>
<name>A0ABV5ASN5_9BACL</name>
<protein>
    <submittedName>
        <fullName evidence="3">Glycosyltransferase family 4 protein</fullName>
        <ecNumber evidence="3">2.4.-.-</ecNumber>
    </submittedName>
</protein>
<keyword evidence="4" id="KW-1185">Reference proteome</keyword>
<feature type="domain" description="Glycosyltransferase subfamily 4-like N-terminal" evidence="2">
    <location>
        <begin position="15"/>
        <end position="209"/>
    </location>
</feature>
<evidence type="ECO:0000259" key="1">
    <source>
        <dbReference type="Pfam" id="PF00534"/>
    </source>
</evidence>
<dbReference type="Pfam" id="PF13439">
    <property type="entry name" value="Glyco_transf_4"/>
    <property type="match status" value="1"/>
</dbReference>
<dbReference type="RefSeq" id="WP_375355196.1">
    <property type="nucleotide sequence ID" value="NZ_JBHHMI010000007.1"/>
</dbReference>
<sequence>MNILLATYWPIPHLGGVWPFMLQVKRRLEQLGHTVDLFGNGPDSPKYYIVNQERELSKEFILPMLQRKLNENANPLLNMDPWVRNVELDRYCLELSAAYFGLDHYDIIHAQDVISALAMSRVKSKHTALVANVHGSLASEVILLLQRNQDPGYRESPVWKYYWALEHYGSAAADVTITSTTWMKNILMQNFSVPEQQISTFPYGLDTDQFWSICAQGTDLTAPDGKKVIICPARLVYIKGLHFLISALQLLNQRRSDWVCWIVGEGDKKEDLMKQAIQAGVAGNVVFLGHRSDIPALLQQADIFVHPSIQDNQPFSVMEAQVSGLPVVVSNAGGLPEMVQHEVTGLVSPVGDVNMLASHLEFLLAHDEVRANMGAAAKAWGTEYWSMDLMIGNLLKVYQRALWPNKNSDYTHLN</sequence>
<dbReference type="Pfam" id="PF00534">
    <property type="entry name" value="Glycos_transf_1"/>
    <property type="match status" value="1"/>
</dbReference>
<evidence type="ECO:0000259" key="2">
    <source>
        <dbReference type="Pfam" id="PF13439"/>
    </source>
</evidence>
<dbReference type="PANTHER" id="PTHR45947:SF3">
    <property type="entry name" value="SULFOQUINOVOSYL TRANSFERASE SQD2"/>
    <property type="match status" value="1"/>
</dbReference>
<proteinExistence type="predicted"/>
<dbReference type="EMBL" id="JBHHMI010000007">
    <property type="protein sequence ID" value="MFB5267228.1"/>
    <property type="molecule type" value="Genomic_DNA"/>
</dbReference>
<evidence type="ECO:0000313" key="4">
    <source>
        <dbReference type="Proteomes" id="UP001580346"/>
    </source>
</evidence>
<dbReference type="PANTHER" id="PTHR45947">
    <property type="entry name" value="SULFOQUINOVOSYL TRANSFERASE SQD2"/>
    <property type="match status" value="1"/>
</dbReference>
<keyword evidence="3" id="KW-0808">Transferase</keyword>
<dbReference type="Gene3D" id="3.40.50.2000">
    <property type="entry name" value="Glycogen Phosphorylase B"/>
    <property type="match status" value="2"/>
</dbReference>
<organism evidence="3 4">
    <name type="scientific">Paenibacillus enshidis</name>
    <dbReference type="NCBI Taxonomy" id="1458439"/>
    <lineage>
        <taxon>Bacteria</taxon>
        <taxon>Bacillati</taxon>
        <taxon>Bacillota</taxon>
        <taxon>Bacilli</taxon>
        <taxon>Bacillales</taxon>
        <taxon>Paenibacillaceae</taxon>
        <taxon>Paenibacillus</taxon>
    </lineage>
</organism>
<dbReference type="CDD" id="cd03801">
    <property type="entry name" value="GT4_PimA-like"/>
    <property type="match status" value="1"/>
</dbReference>
<dbReference type="InterPro" id="IPR028098">
    <property type="entry name" value="Glyco_trans_4-like_N"/>
</dbReference>